<feature type="region of interest" description="Disordered" evidence="1">
    <location>
        <begin position="1"/>
        <end position="116"/>
    </location>
</feature>
<proteinExistence type="predicted"/>
<accession>A0A8J3PJN8</accession>
<feature type="compositionally biased region" description="Basic and acidic residues" evidence="1">
    <location>
        <begin position="21"/>
        <end position="30"/>
    </location>
</feature>
<evidence type="ECO:0000256" key="1">
    <source>
        <dbReference type="SAM" id="MobiDB-lite"/>
    </source>
</evidence>
<gene>
    <name evidence="2" type="ORF">Cme02nite_73410</name>
</gene>
<feature type="compositionally biased region" description="Basic residues" evidence="1">
    <location>
        <begin position="38"/>
        <end position="57"/>
    </location>
</feature>
<feature type="compositionally biased region" description="Basic residues" evidence="1">
    <location>
        <begin position="105"/>
        <end position="116"/>
    </location>
</feature>
<dbReference type="EMBL" id="BONJ01000046">
    <property type="protein sequence ID" value="GIG19009.1"/>
    <property type="molecule type" value="Genomic_DNA"/>
</dbReference>
<feature type="compositionally biased region" description="Polar residues" evidence="1">
    <location>
        <begin position="1"/>
        <end position="20"/>
    </location>
</feature>
<name>A0A8J3PJN8_9ACTN</name>
<sequence length="116" mass="12696">MNSGSPCCSTASAIEPTRSNADVEPHDAGTADRITSSRGRRRPHHLRGPRSRPRGRARGREPEILPETGTETETETESRRRDQAEVCDWASLSALERSASGSPRALRHIASRKGPQ</sequence>
<reference evidence="2" key="1">
    <citation type="submission" date="2021-01" db="EMBL/GenBank/DDBJ databases">
        <title>Whole genome shotgun sequence of Catellatospora methionotrophica NBRC 14553.</title>
        <authorList>
            <person name="Komaki H."/>
            <person name="Tamura T."/>
        </authorList>
    </citation>
    <scope>NUCLEOTIDE SEQUENCE</scope>
    <source>
        <strain evidence="2">NBRC 14553</strain>
    </source>
</reference>
<evidence type="ECO:0000313" key="3">
    <source>
        <dbReference type="Proteomes" id="UP000660339"/>
    </source>
</evidence>
<keyword evidence="3" id="KW-1185">Reference proteome</keyword>
<organism evidence="2 3">
    <name type="scientific">Catellatospora methionotrophica</name>
    <dbReference type="NCBI Taxonomy" id="121620"/>
    <lineage>
        <taxon>Bacteria</taxon>
        <taxon>Bacillati</taxon>
        <taxon>Actinomycetota</taxon>
        <taxon>Actinomycetes</taxon>
        <taxon>Micromonosporales</taxon>
        <taxon>Micromonosporaceae</taxon>
        <taxon>Catellatospora</taxon>
    </lineage>
</organism>
<evidence type="ECO:0000313" key="2">
    <source>
        <dbReference type="EMBL" id="GIG19009.1"/>
    </source>
</evidence>
<dbReference type="AlphaFoldDB" id="A0A8J3PJN8"/>
<dbReference type="Proteomes" id="UP000660339">
    <property type="component" value="Unassembled WGS sequence"/>
</dbReference>
<comment type="caution">
    <text evidence="2">The sequence shown here is derived from an EMBL/GenBank/DDBJ whole genome shotgun (WGS) entry which is preliminary data.</text>
</comment>
<protein>
    <submittedName>
        <fullName evidence="2">Uncharacterized protein</fullName>
    </submittedName>
</protein>